<dbReference type="PANTHER" id="PTHR43119:SF1">
    <property type="entry name" value="ABC TRANSPORTER DOMAIN-CONTAINING PROTEIN"/>
    <property type="match status" value="1"/>
</dbReference>
<dbReference type="Proteomes" id="UP001071230">
    <property type="component" value="Unassembled WGS sequence"/>
</dbReference>
<evidence type="ECO:0000256" key="2">
    <source>
        <dbReference type="ARBA" id="ARBA00022840"/>
    </source>
</evidence>
<dbReference type="Gene3D" id="3.40.50.300">
    <property type="entry name" value="P-loop containing nucleotide triphosphate hydrolases"/>
    <property type="match status" value="1"/>
</dbReference>
<keyword evidence="1" id="KW-0547">Nucleotide-binding</keyword>
<evidence type="ECO:0000259" key="3">
    <source>
        <dbReference type="PROSITE" id="PS50893"/>
    </source>
</evidence>
<accession>A0A8S0W3F8</accession>
<dbReference type="SUPFAM" id="SSF52540">
    <property type="entry name" value="P-loop containing nucleoside triphosphate hydrolases"/>
    <property type="match status" value="1"/>
</dbReference>
<dbReference type="Proteomes" id="UP000836597">
    <property type="component" value="Chromosome"/>
</dbReference>
<sequence length="217" mass="23420">MFFSFRDLSFAAGSQAPFVLSAALKAGEILVVRGPSGVGKSTLLRILARLQPASGGTAYLEEQPWQDIPSPIWRASVHYVAQKPALFDGSVADNFAKPFSLRTLSGTSPDPARTGALMETLKLPPTLWEQDARTLSGGEASRVAFIRGLLIEPKVLLLDEPTAALDETSRTAFYGVLGDWLKGAGRAALLVSHTDDYLDLPGLKFLDLAESRRRPLP</sequence>
<dbReference type="InterPro" id="IPR027417">
    <property type="entry name" value="P-loop_NTPase"/>
</dbReference>
<proteinExistence type="predicted"/>
<reference evidence="4" key="2">
    <citation type="submission" date="2020-01" db="EMBL/GenBank/DDBJ databases">
        <authorList>
            <person name="Hornung B."/>
        </authorList>
    </citation>
    <scope>NUCLEOTIDE SEQUENCE</scope>
    <source>
        <strain evidence="4">PacBioINE</strain>
    </source>
</reference>
<dbReference type="EMBL" id="LR746496">
    <property type="protein sequence ID" value="CAA7601628.1"/>
    <property type="molecule type" value="Genomic_DNA"/>
</dbReference>
<dbReference type="EMBL" id="CDGJ01000037">
    <property type="protein sequence ID" value="CEJ07115.1"/>
    <property type="molecule type" value="Genomic_DNA"/>
</dbReference>
<evidence type="ECO:0000313" key="6">
    <source>
        <dbReference type="Proteomes" id="UP001071230"/>
    </source>
</evidence>
<dbReference type="EC" id="3.6.1.3" evidence="4"/>
<dbReference type="PANTHER" id="PTHR43119">
    <property type="entry name" value="ABC TRANSPORT PROTEIN ATP-BINDING COMPONENT-RELATED"/>
    <property type="match status" value="1"/>
</dbReference>
<dbReference type="PROSITE" id="PS00211">
    <property type="entry name" value="ABC_TRANSPORTER_1"/>
    <property type="match status" value="1"/>
</dbReference>
<dbReference type="Pfam" id="PF00005">
    <property type="entry name" value="ABC_tran"/>
    <property type="match status" value="1"/>
</dbReference>
<dbReference type="InterPro" id="IPR003593">
    <property type="entry name" value="AAA+_ATPase"/>
</dbReference>
<dbReference type="KEGG" id="aacx:DEACI_2295"/>
<dbReference type="RefSeq" id="WP_240985129.1">
    <property type="nucleotide sequence ID" value="NZ_CDGJ01000037.1"/>
</dbReference>
<name>A0A8S0W3F8_9FIRM</name>
<protein>
    <submittedName>
        <fullName evidence="4 5">ABC transporter</fullName>
        <ecNumber evidence="4">3.6.1.3</ecNumber>
    </submittedName>
</protein>
<dbReference type="AlphaFoldDB" id="A0A8S0W3F8"/>
<keyword evidence="2" id="KW-0067">ATP-binding</keyword>
<dbReference type="InterPro" id="IPR017871">
    <property type="entry name" value="ABC_transporter-like_CS"/>
</dbReference>
<evidence type="ECO:0000313" key="4">
    <source>
        <dbReference type="EMBL" id="CAA7601628.1"/>
    </source>
</evidence>
<gene>
    <name evidence="5" type="ORF">DEACI_1573</name>
    <name evidence="4" type="ORF">DEACI_2295</name>
</gene>
<reference evidence="5" key="1">
    <citation type="submission" date="2014-11" db="EMBL/GenBank/DDBJ databases">
        <authorList>
            <person name="Hornung B.V."/>
        </authorList>
    </citation>
    <scope>NUCLEOTIDE SEQUENCE</scope>
    <source>
        <strain evidence="5">INE</strain>
    </source>
</reference>
<dbReference type="PROSITE" id="PS50893">
    <property type="entry name" value="ABC_TRANSPORTER_2"/>
    <property type="match status" value="1"/>
</dbReference>
<dbReference type="InterPro" id="IPR003439">
    <property type="entry name" value="ABC_transporter-like_ATP-bd"/>
</dbReference>
<keyword evidence="4" id="KW-0378">Hydrolase</keyword>
<keyword evidence="6" id="KW-1185">Reference proteome</keyword>
<organism evidence="4">
    <name type="scientific">Acididesulfobacillus acetoxydans</name>
    <dbReference type="NCBI Taxonomy" id="1561005"/>
    <lineage>
        <taxon>Bacteria</taxon>
        <taxon>Bacillati</taxon>
        <taxon>Bacillota</taxon>
        <taxon>Clostridia</taxon>
        <taxon>Eubacteriales</taxon>
        <taxon>Peptococcaceae</taxon>
        <taxon>Acididesulfobacillus</taxon>
    </lineage>
</organism>
<dbReference type="SMART" id="SM00382">
    <property type="entry name" value="AAA"/>
    <property type="match status" value="1"/>
</dbReference>
<evidence type="ECO:0000256" key="1">
    <source>
        <dbReference type="ARBA" id="ARBA00022741"/>
    </source>
</evidence>
<evidence type="ECO:0000313" key="5">
    <source>
        <dbReference type="EMBL" id="CEJ07115.1"/>
    </source>
</evidence>
<dbReference type="GO" id="GO:0005524">
    <property type="term" value="F:ATP binding"/>
    <property type="evidence" value="ECO:0007669"/>
    <property type="project" value="UniProtKB-KW"/>
</dbReference>
<dbReference type="GO" id="GO:0016887">
    <property type="term" value="F:ATP hydrolysis activity"/>
    <property type="evidence" value="ECO:0007669"/>
    <property type="project" value="InterPro"/>
</dbReference>
<feature type="domain" description="ABC transporter" evidence="3">
    <location>
        <begin position="3"/>
        <end position="216"/>
    </location>
</feature>